<reference evidence="2" key="2">
    <citation type="submission" date="2023-05" db="EMBL/GenBank/DDBJ databases">
        <authorList>
            <consortium name="Lawrence Berkeley National Laboratory"/>
            <person name="Steindorff A."/>
            <person name="Hensen N."/>
            <person name="Bonometti L."/>
            <person name="Westerberg I."/>
            <person name="Brannstrom I.O."/>
            <person name="Guillou S."/>
            <person name="Cros-Aarteil S."/>
            <person name="Calhoun S."/>
            <person name="Haridas S."/>
            <person name="Kuo A."/>
            <person name="Mondo S."/>
            <person name="Pangilinan J."/>
            <person name="Riley R."/>
            <person name="Labutti K."/>
            <person name="Andreopoulos B."/>
            <person name="Lipzen A."/>
            <person name="Chen C."/>
            <person name="Yanf M."/>
            <person name="Daum C."/>
            <person name="Ng V."/>
            <person name="Clum A."/>
            <person name="Ohm R."/>
            <person name="Martin F."/>
            <person name="Silar P."/>
            <person name="Natvig D."/>
            <person name="Lalanne C."/>
            <person name="Gautier V."/>
            <person name="Ament-Velasquez S.L."/>
            <person name="Kruys A."/>
            <person name="Hutchinson M.I."/>
            <person name="Powell A.J."/>
            <person name="Barry K."/>
            <person name="Miller A.N."/>
            <person name="Grigoriev I.V."/>
            <person name="Debuchy R."/>
            <person name="Gladieux P."/>
            <person name="Thoren M.H."/>
            <person name="Johannesson H."/>
        </authorList>
    </citation>
    <scope>NUCLEOTIDE SEQUENCE</scope>
    <source>
        <strain evidence="2">CBS 757.83</strain>
    </source>
</reference>
<dbReference type="AlphaFoldDB" id="A0AAN6Q2A4"/>
<evidence type="ECO:0000256" key="1">
    <source>
        <dbReference type="SAM" id="MobiDB-lite"/>
    </source>
</evidence>
<accession>A0AAN6Q2A4</accession>
<name>A0AAN6Q2A4_9PEZI</name>
<reference evidence="2" key="1">
    <citation type="journal article" date="2023" name="Mol. Phylogenet. Evol.">
        <title>Genome-scale phylogeny and comparative genomics of the fungal order Sordariales.</title>
        <authorList>
            <person name="Hensen N."/>
            <person name="Bonometti L."/>
            <person name="Westerberg I."/>
            <person name="Brannstrom I.O."/>
            <person name="Guillou S."/>
            <person name="Cros-Aarteil S."/>
            <person name="Calhoun S."/>
            <person name="Haridas S."/>
            <person name="Kuo A."/>
            <person name="Mondo S."/>
            <person name="Pangilinan J."/>
            <person name="Riley R."/>
            <person name="LaButti K."/>
            <person name="Andreopoulos B."/>
            <person name="Lipzen A."/>
            <person name="Chen C."/>
            <person name="Yan M."/>
            <person name="Daum C."/>
            <person name="Ng V."/>
            <person name="Clum A."/>
            <person name="Steindorff A."/>
            <person name="Ohm R.A."/>
            <person name="Martin F."/>
            <person name="Silar P."/>
            <person name="Natvig D.O."/>
            <person name="Lalanne C."/>
            <person name="Gautier V."/>
            <person name="Ament-Velasquez S.L."/>
            <person name="Kruys A."/>
            <person name="Hutchinson M.I."/>
            <person name="Powell A.J."/>
            <person name="Barry K."/>
            <person name="Miller A.N."/>
            <person name="Grigoriev I.V."/>
            <person name="Debuchy R."/>
            <person name="Gladieux P."/>
            <person name="Hiltunen Thoren M."/>
            <person name="Johannesson H."/>
        </authorList>
    </citation>
    <scope>NUCLEOTIDE SEQUENCE</scope>
    <source>
        <strain evidence="2">CBS 757.83</strain>
    </source>
</reference>
<sequence>MSPNSTPSKPYHLPHDRSRSSCDPWAQEVSVNGTSERATLDLNQEQKAVQEYPHSGDQSWYRTTIVHIRSDDNCTSGPQPSIEAVFCYGRDRDIAASLPTRESSPPDRHHVGYGTLAQYIYTRPNTWGRIRLARLPPRPRLHGVGESTVTGMGSISSNHGRFGSQHGRKRKGPAQLPSCHVPFPVYPASRRIDETKRTLLIGLPPRRHTHTQSP</sequence>
<feature type="region of interest" description="Disordered" evidence="1">
    <location>
        <begin position="1"/>
        <end position="27"/>
    </location>
</feature>
<organism evidence="2 3">
    <name type="scientific">Parathielavia hyrcaniae</name>
    <dbReference type="NCBI Taxonomy" id="113614"/>
    <lineage>
        <taxon>Eukaryota</taxon>
        <taxon>Fungi</taxon>
        <taxon>Dikarya</taxon>
        <taxon>Ascomycota</taxon>
        <taxon>Pezizomycotina</taxon>
        <taxon>Sordariomycetes</taxon>
        <taxon>Sordariomycetidae</taxon>
        <taxon>Sordariales</taxon>
        <taxon>Chaetomiaceae</taxon>
        <taxon>Parathielavia</taxon>
    </lineage>
</organism>
<evidence type="ECO:0000313" key="3">
    <source>
        <dbReference type="Proteomes" id="UP001305647"/>
    </source>
</evidence>
<evidence type="ECO:0000313" key="2">
    <source>
        <dbReference type="EMBL" id="KAK4101481.1"/>
    </source>
</evidence>
<dbReference type="Proteomes" id="UP001305647">
    <property type="component" value="Unassembled WGS sequence"/>
</dbReference>
<comment type="caution">
    <text evidence="2">The sequence shown here is derived from an EMBL/GenBank/DDBJ whole genome shotgun (WGS) entry which is preliminary data.</text>
</comment>
<dbReference type="EMBL" id="MU863635">
    <property type="protein sequence ID" value="KAK4101481.1"/>
    <property type="molecule type" value="Genomic_DNA"/>
</dbReference>
<keyword evidence="3" id="KW-1185">Reference proteome</keyword>
<protein>
    <submittedName>
        <fullName evidence="2">Uncharacterized protein</fullName>
    </submittedName>
</protein>
<gene>
    <name evidence="2" type="ORF">N658DRAFT_62211</name>
</gene>
<proteinExistence type="predicted"/>